<evidence type="ECO:0000313" key="6">
    <source>
        <dbReference type="EMBL" id="CAF5073455.1"/>
    </source>
</evidence>
<dbReference type="Proteomes" id="UP000663855">
    <property type="component" value="Unassembled WGS sequence"/>
</dbReference>
<dbReference type="AlphaFoldDB" id="A0A814MN37"/>
<dbReference type="PANTHER" id="PTHR31996:SF2">
    <property type="entry name" value="COILED-COIL DOMAIN-CONTAINING PROTEIN 115"/>
    <property type="match status" value="1"/>
</dbReference>
<evidence type="ECO:0000313" key="5">
    <source>
        <dbReference type="EMBL" id="CAF4625881.1"/>
    </source>
</evidence>
<evidence type="ECO:0000313" key="4">
    <source>
        <dbReference type="EMBL" id="CAF2124789.1"/>
    </source>
</evidence>
<gene>
    <name evidence="6" type="ORF">BYL167_LOCUS60922</name>
    <name evidence="2" type="ORF">CJN711_LOCUS6149</name>
    <name evidence="5" type="ORF">GIL414_LOCUS39983</name>
    <name evidence="3" type="ORF">KQP761_LOCUS9595</name>
    <name evidence="4" type="ORF">MBJ925_LOCUS26560</name>
</gene>
<evidence type="ECO:0000313" key="7">
    <source>
        <dbReference type="Proteomes" id="UP000663855"/>
    </source>
</evidence>
<organism evidence="2 7">
    <name type="scientific">Rotaria magnacalcarata</name>
    <dbReference type="NCBI Taxonomy" id="392030"/>
    <lineage>
        <taxon>Eukaryota</taxon>
        <taxon>Metazoa</taxon>
        <taxon>Spiralia</taxon>
        <taxon>Gnathifera</taxon>
        <taxon>Rotifera</taxon>
        <taxon>Eurotatoria</taxon>
        <taxon>Bdelloidea</taxon>
        <taxon>Philodinida</taxon>
        <taxon>Philodinidae</taxon>
        <taxon>Rotaria</taxon>
    </lineage>
</organism>
<dbReference type="Proteomes" id="UP000681967">
    <property type="component" value="Unassembled WGS sequence"/>
</dbReference>
<dbReference type="EMBL" id="CAJNOW010003909">
    <property type="protein sequence ID" value="CAF1398682.1"/>
    <property type="molecule type" value="Genomic_DNA"/>
</dbReference>
<dbReference type="EMBL" id="CAJNOV010001831">
    <property type="protein sequence ID" value="CAF1080149.1"/>
    <property type="molecule type" value="Genomic_DNA"/>
</dbReference>
<dbReference type="Proteomes" id="UP000681720">
    <property type="component" value="Unassembled WGS sequence"/>
</dbReference>
<evidence type="ECO:0000313" key="3">
    <source>
        <dbReference type="EMBL" id="CAF1398682.1"/>
    </source>
</evidence>
<dbReference type="InterPro" id="IPR040357">
    <property type="entry name" value="Vma22/CCDC115"/>
</dbReference>
<accession>A0A814MN37</accession>
<protein>
    <recommendedName>
        <fullName evidence="1">Vacuolar ATPase assembly protein VMA22</fullName>
    </recommendedName>
</protein>
<sequence length="156" mass="18049">MDSLCEQIDKLTVDYLEEFGHLLACKTLLDDTIKQGYFNISRARIIMGVNNLSRLQYSEKDPMIASTKISITSSPFNIEKTMDKEHSDDALKWFGLLSPLALKQSQKSFQQTIDLSLEACRRQENILQLKSRIEQLLKAKKIFLTKENFNENKKDE</sequence>
<proteinExistence type="predicted"/>
<dbReference type="GO" id="GO:0070072">
    <property type="term" value="P:vacuolar proton-transporting V-type ATPase complex assembly"/>
    <property type="evidence" value="ECO:0007669"/>
    <property type="project" value="InterPro"/>
</dbReference>
<dbReference type="EMBL" id="CAJNRE010014114">
    <property type="protein sequence ID" value="CAF2124789.1"/>
    <property type="molecule type" value="Genomic_DNA"/>
</dbReference>
<evidence type="ECO:0000313" key="2">
    <source>
        <dbReference type="EMBL" id="CAF1080149.1"/>
    </source>
</evidence>
<dbReference type="Proteomes" id="UP000663834">
    <property type="component" value="Unassembled WGS sequence"/>
</dbReference>
<dbReference type="GO" id="GO:0051082">
    <property type="term" value="F:unfolded protein binding"/>
    <property type="evidence" value="ECO:0007669"/>
    <property type="project" value="TreeGrafter"/>
</dbReference>
<dbReference type="PANTHER" id="PTHR31996">
    <property type="entry name" value="COILED-COIL DOMAIN-CONTAINING PROTEIN 115"/>
    <property type="match status" value="1"/>
</dbReference>
<dbReference type="EMBL" id="CAJOBH010231538">
    <property type="protein sequence ID" value="CAF5073455.1"/>
    <property type="molecule type" value="Genomic_DNA"/>
</dbReference>
<dbReference type="OrthoDB" id="408631at2759"/>
<reference evidence="2" key="1">
    <citation type="submission" date="2021-02" db="EMBL/GenBank/DDBJ databases">
        <authorList>
            <person name="Nowell W R."/>
        </authorList>
    </citation>
    <scope>NUCLEOTIDE SEQUENCE</scope>
</reference>
<comment type="caution">
    <text evidence="2">The sequence shown here is derived from an EMBL/GenBank/DDBJ whole genome shotgun (WGS) entry which is preliminary data.</text>
</comment>
<dbReference type="EMBL" id="CAJOBJ010109781">
    <property type="protein sequence ID" value="CAF4625881.1"/>
    <property type="molecule type" value="Genomic_DNA"/>
</dbReference>
<dbReference type="Proteomes" id="UP000663824">
    <property type="component" value="Unassembled WGS sequence"/>
</dbReference>
<name>A0A814MN37_9BILA</name>
<evidence type="ECO:0000256" key="1">
    <source>
        <dbReference type="ARBA" id="ARBA00093634"/>
    </source>
</evidence>